<name>A0ABD3RPG7_9LAMI</name>
<evidence type="ECO:0000313" key="1">
    <source>
        <dbReference type="EMBL" id="KAL3814825.1"/>
    </source>
</evidence>
<dbReference type="EMBL" id="JBJXBP010000008">
    <property type="protein sequence ID" value="KAL3814825.1"/>
    <property type="molecule type" value="Genomic_DNA"/>
</dbReference>
<evidence type="ECO:0000313" key="2">
    <source>
        <dbReference type="Proteomes" id="UP001634393"/>
    </source>
</evidence>
<dbReference type="AlphaFoldDB" id="A0ABD3RPG7"/>
<reference evidence="1 2" key="1">
    <citation type="submission" date="2024-12" db="EMBL/GenBank/DDBJ databases">
        <title>The unique morphological basis and parallel evolutionary history of personate flowers in Penstemon.</title>
        <authorList>
            <person name="Depatie T.H."/>
            <person name="Wessinger C.A."/>
        </authorList>
    </citation>
    <scope>NUCLEOTIDE SEQUENCE [LARGE SCALE GENOMIC DNA]</scope>
    <source>
        <strain evidence="1">WTNN_2</strain>
        <tissue evidence="1">Leaf</tissue>
    </source>
</reference>
<gene>
    <name evidence="1" type="ORF">ACJIZ3_016093</name>
</gene>
<comment type="caution">
    <text evidence="1">The sequence shown here is derived from an EMBL/GenBank/DDBJ whole genome shotgun (WGS) entry which is preliminary data.</text>
</comment>
<dbReference type="Proteomes" id="UP001634393">
    <property type="component" value="Unassembled WGS sequence"/>
</dbReference>
<proteinExistence type="predicted"/>
<sequence length="111" mass="13035">MHQISFLGLHRFHLPIISTKQHILIFSSQLSALKSQCTSQDPLHMISHLNRRFTPGLYRHPLRQPLKKRDLISRPRIHKIEISIPKLNTPYSRAMEHTLLEVDCHRHNPIA</sequence>
<accession>A0ABD3RPG7</accession>
<protein>
    <submittedName>
        <fullName evidence="1">Uncharacterized protein</fullName>
    </submittedName>
</protein>
<keyword evidence="2" id="KW-1185">Reference proteome</keyword>
<organism evidence="1 2">
    <name type="scientific">Penstemon smallii</name>
    <dbReference type="NCBI Taxonomy" id="265156"/>
    <lineage>
        <taxon>Eukaryota</taxon>
        <taxon>Viridiplantae</taxon>
        <taxon>Streptophyta</taxon>
        <taxon>Embryophyta</taxon>
        <taxon>Tracheophyta</taxon>
        <taxon>Spermatophyta</taxon>
        <taxon>Magnoliopsida</taxon>
        <taxon>eudicotyledons</taxon>
        <taxon>Gunneridae</taxon>
        <taxon>Pentapetalae</taxon>
        <taxon>asterids</taxon>
        <taxon>lamiids</taxon>
        <taxon>Lamiales</taxon>
        <taxon>Plantaginaceae</taxon>
        <taxon>Cheloneae</taxon>
        <taxon>Penstemon</taxon>
    </lineage>
</organism>